<dbReference type="GO" id="GO:0007264">
    <property type="term" value="P:small GTPase-mediated signal transduction"/>
    <property type="evidence" value="ECO:0007669"/>
    <property type="project" value="InterPro"/>
</dbReference>
<dbReference type="InterPro" id="IPR036860">
    <property type="entry name" value="SH2_dom_sf"/>
</dbReference>
<dbReference type="SUPFAM" id="SSF55550">
    <property type="entry name" value="SH2 domain"/>
    <property type="match status" value="1"/>
</dbReference>
<dbReference type="PANTHER" id="PTHR14247:SF6">
    <property type="entry name" value="SH2 DOMAIN-CONTAINING PROTEIN 3C"/>
    <property type="match status" value="1"/>
</dbReference>
<dbReference type="GO" id="GO:0001784">
    <property type="term" value="F:phosphotyrosine residue binding"/>
    <property type="evidence" value="ECO:0007669"/>
    <property type="project" value="InterPro"/>
</dbReference>
<evidence type="ECO:0000313" key="7">
    <source>
        <dbReference type="Ensembl" id="ENSSFOP00015047847.1"/>
    </source>
</evidence>
<feature type="region of interest" description="Disordered" evidence="4">
    <location>
        <begin position="36"/>
        <end position="152"/>
    </location>
</feature>
<organism evidence="7 8">
    <name type="scientific">Scleropages formosus</name>
    <name type="common">Asian bonytongue</name>
    <name type="synonym">Osteoglossum formosum</name>
    <dbReference type="NCBI Taxonomy" id="113540"/>
    <lineage>
        <taxon>Eukaryota</taxon>
        <taxon>Metazoa</taxon>
        <taxon>Chordata</taxon>
        <taxon>Craniata</taxon>
        <taxon>Vertebrata</taxon>
        <taxon>Euteleostomi</taxon>
        <taxon>Actinopterygii</taxon>
        <taxon>Neopterygii</taxon>
        <taxon>Teleostei</taxon>
        <taxon>Osteoglossocephala</taxon>
        <taxon>Osteoglossomorpha</taxon>
        <taxon>Osteoglossiformes</taxon>
        <taxon>Osteoglossidae</taxon>
        <taxon>Scleropages</taxon>
    </lineage>
</organism>
<keyword evidence="2" id="KW-0344">Guanine-nucleotide releasing factor</keyword>
<dbReference type="InterPro" id="IPR044102">
    <property type="entry name" value="SH2_SHEP1/BCAR3/NSP1"/>
</dbReference>
<dbReference type="PROSITE" id="PS50009">
    <property type="entry name" value="RASGEF_CAT"/>
    <property type="match status" value="1"/>
</dbReference>
<keyword evidence="8" id="KW-1185">Reference proteome</keyword>
<feature type="domain" description="Ras-GEF" evidence="6">
    <location>
        <begin position="569"/>
        <end position="839"/>
    </location>
</feature>
<reference evidence="7 8" key="1">
    <citation type="submission" date="2019-04" db="EMBL/GenBank/DDBJ databases">
        <authorList>
            <consortium name="Wellcome Sanger Institute Data Sharing"/>
        </authorList>
    </citation>
    <scope>NUCLEOTIDE SEQUENCE [LARGE SCALE GENOMIC DNA]</scope>
</reference>
<dbReference type="InterPro" id="IPR051853">
    <property type="entry name" value="SH2-Ras-GEF_adapter"/>
</dbReference>
<proteinExistence type="predicted"/>
<dbReference type="PRINTS" id="PR00401">
    <property type="entry name" value="SH2DOMAIN"/>
</dbReference>
<dbReference type="Pfam" id="PF00017">
    <property type="entry name" value="SH2"/>
    <property type="match status" value="1"/>
</dbReference>
<feature type="compositionally biased region" description="Low complexity" evidence="4">
    <location>
        <begin position="126"/>
        <end position="147"/>
    </location>
</feature>
<name>A0A8C9T8I6_SCLFO</name>
<evidence type="ECO:0000259" key="6">
    <source>
        <dbReference type="PROSITE" id="PS50009"/>
    </source>
</evidence>
<dbReference type="InterPro" id="IPR036964">
    <property type="entry name" value="RASGEF_cat_dom_sf"/>
</dbReference>
<keyword evidence="1 3" id="KW-0727">SH2 domain</keyword>
<evidence type="ECO:0000313" key="8">
    <source>
        <dbReference type="Proteomes" id="UP000694397"/>
    </source>
</evidence>
<dbReference type="InterPro" id="IPR001895">
    <property type="entry name" value="RASGEF_cat_dom"/>
</dbReference>
<evidence type="ECO:0000256" key="1">
    <source>
        <dbReference type="ARBA" id="ARBA00022999"/>
    </source>
</evidence>
<dbReference type="Gene3D" id="1.10.840.10">
    <property type="entry name" value="Ras guanine-nucleotide exchange factors catalytic domain"/>
    <property type="match status" value="1"/>
</dbReference>
<dbReference type="SUPFAM" id="SSF48366">
    <property type="entry name" value="Ras GEF"/>
    <property type="match status" value="1"/>
</dbReference>
<dbReference type="AlphaFoldDB" id="A0A8C9T8I6"/>
<reference evidence="7" key="2">
    <citation type="submission" date="2025-08" db="UniProtKB">
        <authorList>
            <consortium name="Ensembl"/>
        </authorList>
    </citation>
    <scope>IDENTIFICATION</scope>
</reference>
<reference evidence="7" key="3">
    <citation type="submission" date="2025-09" db="UniProtKB">
        <authorList>
            <consortium name="Ensembl"/>
        </authorList>
    </citation>
    <scope>IDENTIFICATION</scope>
</reference>
<dbReference type="FunFam" id="1.10.840.10:FF:000007">
    <property type="entry name" value="SH2 domain containing 3C (Predicted)"/>
    <property type="match status" value="1"/>
</dbReference>
<sequence>MTVFVVMLFNYGMFLSPGFKWFGSFSSLSFRRSTEKSQSKLAPKHHGSLRETVTEDKSIDDMDMCPRSPGYARSSDMYTHISTMPRFSLKKKDKSSKGQGFAALDQLPQKPNTHTPERAGSTQDAPVVENAPNSNSNPSVNSHPESVMSERTPPVKQAAVPPDLLLNLERVTVDVVRAVGHGSHLCVFPHLPQFSKEKYLLDSPPEKLRRELEEELKLSSSDLRSHGWYHGPIPREVSETLVLRNGDFLVRDSLANPGDYVLTSRWDNEVLHFRISKVLVKSSDSRVQYVLERESFDSVPALVRFYVSSRRPISQQSSAQIYCPINRTLPLRYLEASFALANGRHGSTHSPSGQRGAYIKRRSVTMTDGLTTEKIIPHSPSTVHHKDAMRNCALSMDQIQEFRCPLSPVGETPLSPAYSSITKHRVPLGGTALGVVPSSPVLRRSSEPQLSPTSINNMPCPEPAVSTHSTPAHGYLSEGGGGSYCELRPSPAPSPAPPPKSYVERLRVEEVRGPPASREEASEPFVVPVLETSSAFKPGQYHSALMPTENKPLEMSILKRVKELLAEVDAKTAAKHITKADCTVARILGVTKEMQKMMGVASGLELLTLPHGHQLRLDLLERFYTMSIMMAVDLLGCTGSTEERAALLHKTIQLAAELKSSLGNMFGFGAVMRALELPQISRLEQTWMALRQRHTEGAILYEKKLKPFLKNINDGKESCVLSNTSFPHIVPLLSLLEKGVSGTVGEGTEPWESTETGVDVVMSHLEAARTVAHHGGIYHTNAETKLHGFHERPEVSEIFCTEFQMRLLWGSRGAEGSQAERYEKFDKVLTALSNKLEPPVKHSEL</sequence>
<dbReference type="PROSITE" id="PS50001">
    <property type="entry name" value="SH2"/>
    <property type="match status" value="1"/>
</dbReference>
<feature type="domain" description="SH2" evidence="5">
    <location>
        <begin position="228"/>
        <end position="325"/>
    </location>
</feature>
<feature type="compositionally biased region" description="Basic and acidic residues" evidence="4">
    <location>
        <begin position="48"/>
        <end position="60"/>
    </location>
</feature>
<dbReference type="SMART" id="SM00147">
    <property type="entry name" value="RasGEF"/>
    <property type="match status" value="1"/>
</dbReference>
<dbReference type="GO" id="GO:0005085">
    <property type="term" value="F:guanyl-nucleotide exchange factor activity"/>
    <property type="evidence" value="ECO:0007669"/>
    <property type="project" value="UniProtKB-KW"/>
</dbReference>
<dbReference type="InterPro" id="IPR023578">
    <property type="entry name" value="Ras_GEF_dom_sf"/>
</dbReference>
<evidence type="ECO:0000256" key="3">
    <source>
        <dbReference type="PROSITE-ProRule" id="PRU00191"/>
    </source>
</evidence>
<dbReference type="CDD" id="cd10337">
    <property type="entry name" value="SH2_BCAR3"/>
    <property type="match status" value="1"/>
</dbReference>
<dbReference type="InterPro" id="IPR000980">
    <property type="entry name" value="SH2"/>
</dbReference>
<dbReference type="GeneTree" id="ENSGT00940000154130"/>
<evidence type="ECO:0000256" key="4">
    <source>
        <dbReference type="SAM" id="MobiDB-lite"/>
    </source>
</evidence>
<feature type="compositionally biased region" description="Polar residues" evidence="4">
    <location>
        <begin position="109"/>
        <end position="124"/>
    </location>
</feature>
<evidence type="ECO:0000256" key="2">
    <source>
        <dbReference type="PROSITE-ProRule" id="PRU00168"/>
    </source>
</evidence>
<dbReference type="Ensembl" id="ENSSFOT00015073193.1">
    <property type="protein sequence ID" value="ENSSFOP00015047847.1"/>
    <property type="gene ID" value="ENSSFOG00015000702.2"/>
</dbReference>
<dbReference type="Pfam" id="PF00617">
    <property type="entry name" value="RasGEF"/>
    <property type="match status" value="1"/>
</dbReference>
<dbReference type="Proteomes" id="UP000694397">
    <property type="component" value="Chromosome 6"/>
</dbReference>
<dbReference type="FunFam" id="3.30.505.10:FF:000013">
    <property type="entry name" value="SH2 domain-containing protein 3C isoform X1"/>
    <property type="match status" value="1"/>
</dbReference>
<accession>A0A8C9T8I6</accession>
<dbReference type="SMART" id="SM00252">
    <property type="entry name" value="SH2"/>
    <property type="match status" value="1"/>
</dbReference>
<evidence type="ECO:0000259" key="5">
    <source>
        <dbReference type="PROSITE" id="PS50001"/>
    </source>
</evidence>
<dbReference type="Gene3D" id="3.30.505.10">
    <property type="entry name" value="SH2 domain"/>
    <property type="match status" value="1"/>
</dbReference>
<dbReference type="PANTHER" id="PTHR14247">
    <property type="entry name" value="BREAST CANCER ANTI-ESTROGEN RESISTANCE PROTEIN 3 HOMOLOG-LIKE PROTEIN"/>
    <property type="match status" value="1"/>
</dbReference>
<gene>
    <name evidence="7" type="primary">SH2D3C</name>
    <name evidence="7" type="synonym">sh2d3ca</name>
</gene>
<protein>
    <submittedName>
        <fullName evidence="7">SH2 domain containing 3C</fullName>
    </submittedName>
</protein>